<gene>
    <name evidence="3" type="ORF">T459_26477</name>
</gene>
<dbReference type="Proteomes" id="UP000222542">
    <property type="component" value="Unassembled WGS sequence"/>
</dbReference>
<dbReference type="AlphaFoldDB" id="A0A2G2YNP6"/>
<dbReference type="STRING" id="4072.A0A2G2YNP6"/>
<comment type="caution">
    <text evidence="3">The sequence shown here is derived from an EMBL/GenBank/DDBJ whole genome shotgun (WGS) entry which is preliminary data.</text>
</comment>
<evidence type="ECO:0008006" key="5">
    <source>
        <dbReference type="Google" id="ProtNLM"/>
    </source>
</evidence>
<dbReference type="PANTHER" id="PTHR10366">
    <property type="entry name" value="NAD DEPENDENT EPIMERASE/DEHYDRATASE"/>
    <property type="match status" value="1"/>
</dbReference>
<evidence type="ECO:0000256" key="1">
    <source>
        <dbReference type="ARBA" id="ARBA00022857"/>
    </source>
</evidence>
<proteinExistence type="predicted"/>
<name>A0A2G2YNP6_CAPAN</name>
<dbReference type="InterPro" id="IPR050425">
    <property type="entry name" value="NAD(P)_dehydrat-like"/>
</dbReference>
<keyword evidence="1" id="KW-0521">NADP</keyword>
<dbReference type="PANTHER" id="PTHR10366:SF701">
    <property type="entry name" value="VESTITONE REDUCTASE-LIKE ISOFORM X1"/>
    <property type="match status" value="1"/>
</dbReference>
<dbReference type="SUPFAM" id="SSF51735">
    <property type="entry name" value="NAD(P)-binding Rossmann-fold domains"/>
    <property type="match status" value="1"/>
</dbReference>
<protein>
    <recommendedName>
        <fullName evidence="5">3-beta hydroxysteroid dehydrogenase/isomerase domain-containing protein</fullName>
    </recommendedName>
</protein>
<keyword evidence="4" id="KW-1185">Reference proteome</keyword>
<evidence type="ECO:0000256" key="2">
    <source>
        <dbReference type="ARBA" id="ARBA00023002"/>
    </source>
</evidence>
<reference evidence="3 4" key="2">
    <citation type="journal article" date="2017" name="Genome Biol.">
        <title>New reference genome sequences of hot pepper reveal the massive evolution of plant disease-resistance genes by retroduplication.</title>
        <authorList>
            <person name="Kim S."/>
            <person name="Park J."/>
            <person name="Yeom S.I."/>
            <person name="Kim Y.M."/>
            <person name="Seo E."/>
            <person name="Kim K.T."/>
            <person name="Kim M.S."/>
            <person name="Lee J.M."/>
            <person name="Cheong K."/>
            <person name="Shin H.S."/>
            <person name="Kim S.B."/>
            <person name="Han K."/>
            <person name="Lee J."/>
            <person name="Park M."/>
            <person name="Lee H.A."/>
            <person name="Lee H.Y."/>
            <person name="Lee Y."/>
            <person name="Oh S."/>
            <person name="Lee J.H."/>
            <person name="Choi E."/>
            <person name="Choi E."/>
            <person name="Lee S.E."/>
            <person name="Jeon J."/>
            <person name="Kim H."/>
            <person name="Choi G."/>
            <person name="Song H."/>
            <person name="Lee J."/>
            <person name="Lee S.C."/>
            <person name="Kwon J.K."/>
            <person name="Lee H.Y."/>
            <person name="Koo N."/>
            <person name="Hong Y."/>
            <person name="Kim R.W."/>
            <person name="Kang W.H."/>
            <person name="Huh J.H."/>
            <person name="Kang B.C."/>
            <person name="Yang T.J."/>
            <person name="Lee Y.H."/>
            <person name="Bennetzen J.L."/>
            <person name="Choi D."/>
        </authorList>
    </citation>
    <scope>NUCLEOTIDE SEQUENCE [LARGE SCALE GENOMIC DNA]</scope>
    <source>
        <strain evidence="4">cv. CM334</strain>
    </source>
</reference>
<keyword evidence="2" id="KW-0560">Oxidoreductase</keyword>
<dbReference type="InterPro" id="IPR036291">
    <property type="entry name" value="NAD(P)-bd_dom_sf"/>
</dbReference>
<sequence length="107" mass="11883">MQSEGANFLRKLPNASQKLKIFRTNSENLESFLRAIEGCNGVIIRHSVDFEDENDDNTKIQRAITAILGVLKACFDSKTIKRVIYTSSDGAIGYVTEGQDVIVDENS</sequence>
<evidence type="ECO:0000313" key="4">
    <source>
        <dbReference type="Proteomes" id="UP000222542"/>
    </source>
</evidence>
<dbReference type="GO" id="GO:0016491">
    <property type="term" value="F:oxidoreductase activity"/>
    <property type="evidence" value="ECO:0007669"/>
    <property type="project" value="UniProtKB-KW"/>
</dbReference>
<reference evidence="3 4" key="1">
    <citation type="journal article" date="2014" name="Nat. Genet.">
        <title>Genome sequence of the hot pepper provides insights into the evolution of pungency in Capsicum species.</title>
        <authorList>
            <person name="Kim S."/>
            <person name="Park M."/>
            <person name="Yeom S.I."/>
            <person name="Kim Y.M."/>
            <person name="Lee J.M."/>
            <person name="Lee H.A."/>
            <person name="Seo E."/>
            <person name="Choi J."/>
            <person name="Cheong K."/>
            <person name="Kim K.T."/>
            <person name="Jung K."/>
            <person name="Lee G.W."/>
            <person name="Oh S.K."/>
            <person name="Bae C."/>
            <person name="Kim S.B."/>
            <person name="Lee H.Y."/>
            <person name="Kim S.Y."/>
            <person name="Kim M.S."/>
            <person name="Kang B.C."/>
            <person name="Jo Y.D."/>
            <person name="Yang H.B."/>
            <person name="Jeong H.J."/>
            <person name="Kang W.H."/>
            <person name="Kwon J.K."/>
            <person name="Shin C."/>
            <person name="Lim J.Y."/>
            <person name="Park J.H."/>
            <person name="Huh J.H."/>
            <person name="Kim J.S."/>
            <person name="Kim B.D."/>
            <person name="Cohen O."/>
            <person name="Paran I."/>
            <person name="Suh M.C."/>
            <person name="Lee S.B."/>
            <person name="Kim Y.K."/>
            <person name="Shin Y."/>
            <person name="Noh S.J."/>
            <person name="Park J."/>
            <person name="Seo Y.S."/>
            <person name="Kwon S.Y."/>
            <person name="Kim H.A."/>
            <person name="Park J.M."/>
            <person name="Kim H.J."/>
            <person name="Choi S.B."/>
            <person name="Bosland P.W."/>
            <person name="Reeves G."/>
            <person name="Jo S.H."/>
            <person name="Lee B.W."/>
            <person name="Cho H.T."/>
            <person name="Choi H.S."/>
            <person name="Lee M.S."/>
            <person name="Yu Y."/>
            <person name="Do Choi Y."/>
            <person name="Park B.S."/>
            <person name="van Deynze A."/>
            <person name="Ashrafi H."/>
            <person name="Hill T."/>
            <person name="Kim W.T."/>
            <person name="Pai H.S."/>
            <person name="Ahn H.K."/>
            <person name="Yeam I."/>
            <person name="Giovannoni J.J."/>
            <person name="Rose J.K."/>
            <person name="Sorensen I."/>
            <person name="Lee S.J."/>
            <person name="Kim R.W."/>
            <person name="Choi I.Y."/>
            <person name="Choi B.S."/>
            <person name="Lim J.S."/>
            <person name="Lee Y.H."/>
            <person name="Choi D."/>
        </authorList>
    </citation>
    <scope>NUCLEOTIDE SEQUENCE [LARGE SCALE GENOMIC DNA]</scope>
    <source>
        <strain evidence="4">cv. CM334</strain>
    </source>
</reference>
<dbReference type="Gene3D" id="3.40.50.720">
    <property type="entry name" value="NAD(P)-binding Rossmann-like Domain"/>
    <property type="match status" value="1"/>
</dbReference>
<dbReference type="Gramene" id="PHT71373">
    <property type="protein sequence ID" value="PHT71373"/>
    <property type="gene ID" value="T459_26477"/>
</dbReference>
<dbReference type="EMBL" id="AYRZ02000010">
    <property type="protein sequence ID" value="PHT71373.1"/>
    <property type="molecule type" value="Genomic_DNA"/>
</dbReference>
<evidence type="ECO:0000313" key="3">
    <source>
        <dbReference type="EMBL" id="PHT71373.1"/>
    </source>
</evidence>
<accession>A0A2G2YNP6</accession>
<organism evidence="3 4">
    <name type="scientific">Capsicum annuum</name>
    <name type="common">Capsicum pepper</name>
    <dbReference type="NCBI Taxonomy" id="4072"/>
    <lineage>
        <taxon>Eukaryota</taxon>
        <taxon>Viridiplantae</taxon>
        <taxon>Streptophyta</taxon>
        <taxon>Embryophyta</taxon>
        <taxon>Tracheophyta</taxon>
        <taxon>Spermatophyta</taxon>
        <taxon>Magnoliopsida</taxon>
        <taxon>eudicotyledons</taxon>
        <taxon>Gunneridae</taxon>
        <taxon>Pentapetalae</taxon>
        <taxon>asterids</taxon>
        <taxon>lamiids</taxon>
        <taxon>Solanales</taxon>
        <taxon>Solanaceae</taxon>
        <taxon>Solanoideae</taxon>
        <taxon>Capsiceae</taxon>
        <taxon>Capsicum</taxon>
    </lineage>
</organism>